<dbReference type="SUPFAM" id="SSF53448">
    <property type="entry name" value="Nucleotide-diphospho-sugar transferases"/>
    <property type="match status" value="1"/>
</dbReference>
<gene>
    <name evidence="2" type="ORF">HNO88_000141</name>
</gene>
<dbReference type="CDD" id="cd00761">
    <property type="entry name" value="Glyco_tranf_GTA_type"/>
    <property type="match status" value="1"/>
</dbReference>
<evidence type="ECO:0000313" key="3">
    <source>
        <dbReference type="Proteomes" id="UP000555448"/>
    </source>
</evidence>
<evidence type="ECO:0000313" key="2">
    <source>
        <dbReference type="EMBL" id="MBB4856844.1"/>
    </source>
</evidence>
<dbReference type="Gene3D" id="3.90.550.10">
    <property type="entry name" value="Spore Coat Polysaccharide Biosynthesis Protein SpsA, Chain A"/>
    <property type="match status" value="1"/>
</dbReference>
<dbReference type="Proteomes" id="UP000555448">
    <property type="component" value="Unassembled WGS sequence"/>
</dbReference>
<dbReference type="InterPro" id="IPR029044">
    <property type="entry name" value="Nucleotide-diphossugar_trans"/>
</dbReference>
<protein>
    <submittedName>
        <fullName evidence="2">Succinoglycan biosynthesis protein ExoO</fullName>
        <ecNumber evidence="2">2.4.-.-</ecNumber>
    </submittedName>
</protein>
<keyword evidence="3" id="KW-1185">Reference proteome</keyword>
<dbReference type="EMBL" id="JACHLR010000001">
    <property type="protein sequence ID" value="MBB4856844.1"/>
    <property type="molecule type" value="Genomic_DNA"/>
</dbReference>
<keyword evidence="2" id="KW-0808">Transferase</keyword>
<dbReference type="RefSeq" id="WP_184241763.1">
    <property type="nucleotide sequence ID" value="NZ_JACHLR010000001.1"/>
</dbReference>
<evidence type="ECO:0000259" key="1">
    <source>
        <dbReference type="Pfam" id="PF00535"/>
    </source>
</evidence>
<dbReference type="GO" id="GO:0016757">
    <property type="term" value="F:glycosyltransferase activity"/>
    <property type="evidence" value="ECO:0007669"/>
    <property type="project" value="UniProtKB-KW"/>
</dbReference>
<sequence>MSAPPTVSVVIPAYNAAHCVARAIHSVQAQTLQSFEIVVVDDASQDETRAVVRRLAAADGRIRLLELERNGGPSAARNAGLAAATGTWTALLDADDAFRPERLATLCTLATQHDLDAIGDDIVLFDDVAGMEVGEGGYVRASGVHRISLAEYLRTTTYRVGMAEALWREDRPISLLKLVMRTAFLRSTGLTYSARYRYCEDFLFYYDLLRCGARLGLLDRAMYLYTEPLGSISRRNSPHSRTVADRQSVIDAVDELLERDSALAPVERRLLLQRRRSTGMAMRYSAFRRETAHCGKAELITRVLREPALWCRFARELRHGLASRVRHNRLYRRKSAEVPARA</sequence>
<dbReference type="EC" id="2.4.-.-" evidence="2"/>
<dbReference type="Pfam" id="PF00535">
    <property type="entry name" value="Glycos_transf_2"/>
    <property type="match status" value="1"/>
</dbReference>
<dbReference type="AlphaFoldDB" id="A0A7W7K5W1"/>
<accession>A0A7W7K5W1</accession>
<dbReference type="InterPro" id="IPR050834">
    <property type="entry name" value="Glycosyltransf_2"/>
</dbReference>
<organism evidence="2 3">
    <name type="scientific">Novosphingobium chloroacetimidivorans</name>
    <dbReference type="NCBI Taxonomy" id="1428314"/>
    <lineage>
        <taxon>Bacteria</taxon>
        <taxon>Pseudomonadati</taxon>
        <taxon>Pseudomonadota</taxon>
        <taxon>Alphaproteobacteria</taxon>
        <taxon>Sphingomonadales</taxon>
        <taxon>Sphingomonadaceae</taxon>
        <taxon>Novosphingobium</taxon>
    </lineage>
</organism>
<feature type="domain" description="Glycosyltransferase 2-like" evidence="1">
    <location>
        <begin position="8"/>
        <end position="126"/>
    </location>
</feature>
<comment type="caution">
    <text evidence="2">The sequence shown here is derived from an EMBL/GenBank/DDBJ whole genome shotgun (WGS) entry which is preliminary data.</text>
</comment>
<reference evidence="2 3" key="1">
    <citation type="submission" date="2020-08" db="EMBL/GenBank/DDBJ databases">
        <title>Functional genomics of gut bacteria from endangered species of beetles.</title>
        <authorList>
            <person name="Carlos-Shanley C."/>
        </authorList>
    </citation>
    <scope>NUCLEOTIDE SEQUENCE [LARGE SCALE GENOMIC DNA]</scope>
    <source>
        <strain evidence="2 3">S00245</strain>
    </source>
</reference>
<dbReference type="PANTHER" id="PTHR43685:SF2">
    <property type="entry name" value="GLYCOSYLTRANSFERASE 2-LIKE DOMAIN-CONTAINING PROTEIN"/>
    <property type="match status" value="1"/>
</dbReference>
<keyword evidence="2" id="KW-0328">Glycosyltransferase</keyword>
<name>A0A7W7K5W1_9SPHN</name>
<proteinExistence type="predicted"/>
<dbReference type="PANTHER" id="PTHR43685">
    <property type="entry name" value="GLYCOSYLTRANSFERASE"/>
    <property type="match status" value="1"/>
</dbReference>
<dbReference type="InterPro" id="IPR001173">
    <property type="entry name" value="Glyco_trans_2-like"/>
</dbReference>